<dbReference type="Proteomes" id="UP001596456">
    <property type="component" value="Unassembled WGS sequence"/>
</dbReference>
<dbReference type="InterPro" id="IPR023343">
    <property type="entry name" value="Penicillin_amidase_dom1"/>
</dbReference>
<dbReference type="InterPro" id="IPR002692">
    <property type="entry name" value="S45"/>
</dbReference>
<dbReference type="CDD" id="cd03747">
    <property type="entry name" value="Ntn_PGA_like"/>
    <property type="match status" value="1"/>
</dbReference>
<protein>
    <submittedName>
        <fullName evidence="4">Penicillin acylase family protein</fullName>
    </submittedName>
</protein>
<keyword evidence="5" id="KW-1185">Reference proteome</keyword>
<dbReference type="PIRSF" id="PIRSF001227">
    <property type="entry name" value="Pen_acylase"/>
    <property type="match status" value="1"/>
</dbReference>
<dbReference type="Pfam" id="PF01804">
    <property type="entry name" value="Penicil_amidase"/>
    <property type="match status" value="1"/>
</dbReference>
<comment type="similarity">
    <text evidence="1">Belongs to the peptidase S45 family.</text>
</comment>
<dbReference type="InterPro" id="IPR029055">
    <property type="entry name" value="Ntn_hydrolases_N"/>
</dbReference>
<sequence length="776" mass="83871">MGLLRRTGRLLLVLPLIVLSVAGGALALLFGALSLWQSGRDGEVALPGLSAPVEVVHDAHGVPHLFAATETDAYRVLGWLHARDRLAQMEAQRRIGAGRTAEIVGALSLPLDRFMRTLGLHSQAERAYETLPPPVRAAVDAYTAGVNAWLERPTGPLPVEFWLLWHRPEPWRPADTLVYGKLMSLLGGSWRNDLRRAALLEKLGPERLADLFPDDPPDAPATLAAADGVDWVRLAAALSGLLPAEAAASNWWALAGSRTASGRPILVNDPHLNIQVPSQWYLARIVTPDLTLAGAFAPGVPFLIMGHNGHVAWGFTTPYSDTEDLFVLPADAPGIAVRTETIGVRFGRTVQHRVRVAAQGPVLSDVSDAATEAAGPDRMVALASAALRAADPNVAATWALNRARSVAEAREALKGYAAPHQNVVLADTGGHIGFVSAGLIPVREGFGGRLPVAAEAGRWTGFVPFESLPQAVDPPDALLVNANNRVVPAGRPDPLGGDAAEPWRAARILELLEGRRVHDIAGQEAILADILSKPAQALLPYLTALPPEMPLEADALGQLRVWNGRMRADRPEPLIFEWWLKEVHAALLRDELGDLYAGGLDARLVLHLLRGRPDWCDDTGTPRREDCAAIVRRALRTTLETLKERHGPHLVAWDWGWEHRVETGHALLARVPVLSWWFSRTRATDGGFYTVNRAGGSGTGERRPFQHVHGAVFRGIYDLADLDRSRFVVLGGPSGDPLSPLFDTLTPVWAAGRHVMLTGDAAALAPTARGRELFRP</sequence>
<dbReference type="EMBL" id="JBHTCM010000004">
    <property type="protein sequence ID" value="MFC7332205.1"/>
    <property type="molecule type" value="Genomic_DNA"/>
</dbReference>
<dbReference type="InterPro" id="IPR043147">
    <property type="entry name" value="Penicillin_amidase_A-knob"/>
</dbReference>
<comment type="caution">
    <text evidence="4">The sequence shown here is derived from an EMBL/GenBank/DDBJ whole genome shotgun (WGS) entry which is preliminary data.</text>
</comment>
<evidence type="ECO:0000256" key="2">
    <source>
        <dbReference type="ARBA" id="ARBA00022801"/>
    </source>
</evidence>
<evidence type="ECO:0000313" key="4">
    <source>
        <dbReference type="EMBL" id="MFC7332205.1"/>
    </source>
</evidence>
<dbReference type="InterPro" id="IPR014395">
    <property type="entry name" value="Pen/GL7ACA/AHL_acylase"/>
</dbReference>
<name>A0ABW2KT56_9PROT</name>
<dbReference type="InterPro" id="IPR043146">
    <property type="entry name" value="Penicillin_amidase_N_B-knob"/>
</dbReference>
<organism evidence="4 5">
    <name type="scientific">Rhodocista pekingensis</name>
    <dbReference type="NCBI Taxonomy" id="201185"/>
    <lineage>
        <taxon>Bacteria</taxon>
        <taxon>Pseudomonadati</taxon>
        <taxon>Pseudomonadota</taxon>
        <taxon>Alphaproteobacteria</taxon>
        <taxon>Rhodospirillales</taxon>
        <taxon>Azospirillaceae</taxon>
        <taxon>Rhodocista</taxon>
    </lineage>
</organism>
<dbReference type="Gene3D" id="3.60.20.10">
    <property type="entry name" value="Glutamine Phosphoribosylpyrophosphate, subunit 1, domain 1"/>
    <property type="match status" value="1"/>
</dbReference>
<dbReference type="Gene3D" id="2.30.120.10">
    <property type="match status" value="1"/>
</dbReference>
<dbReference type="RefSeq" id="WP_377356456.1">
    <property type="nucleotide sequence ID" value="NZ_JBHTCM010000004.1"/>
</dbReference>
<accession>A0ABW2KT56</accession>
<reference evidence="5" key="1">
    <citation type="journal article" date="2019" name="Int. J. Syst. Evol. Microbiol.">
        <title>The Global Catalogue of Microorganisms (GCM) 10K type strain sequencing project: providing services to taxonomists for standard genome sequencing and annotation.</title>
        <authorList>
            <consortium name="The Broad Institute Genomics Platform"/>
            <consortium name="The Broad Institute Genome Sequencing Center for Infectious Disease"/>
            <person name="Wu L."/>
            <person name="Ma J."/>
        </authorList>
    </citation>
    <scope>NUCLEOTIDE SEQUENCE [LARGE SCALE GENOMIC DNA]</scope>
    <source>
        <strain evidence="5">CGMCC 1.16275</strain>
    </source>
</reference>
<evidence type="ECO:0000256" key="3">
    <source>
        <dbReference type="ARBA" id="ARBA00023145"/>
    </source>
</evidence>
<dbReference type="Gene3D" id="1.10.1400.10">
    <property type="match status" value="1"/>
</dbReference>
<proteinExistence type="inferred from homology"/>
<evidence type="ECO:0000256" key="1">
    <source>
        <dbReference type="ARBA" id="ARBA00006586"/>
    </source>
</evidence>
<dbReference type="Gene3D" id="1.10.439.10">
    <property type="entry name" value="Penicillin Amidohydrolase, domain 1"/>
    <property type="match status" value="1"/>
</dbReference>
<gene>
    <name evidence="4" type="ORF">ACFQPS_03460</name>
</gene>
<evidence type="ECO:0000313" key="5">
    <source>
        <dbReference type="Proteomes" id="UP001596456"/>
    </source>
</evidence>
<keyword evidence="2" id="KW-0378">Hydrolase</keyword>
<dbReference type="SUPFAM" id="SSF56235">
    <property type="entry name" value="N-terminal nucleophile aminohydrolases (Ntn hydrolases)"/>
    <property type="match status" value="1"/>
</dbReference>
<keyword evidence="3" id="KW-0865">Zymogen</keyword>
<dbReference type="PANTHER" id="PTHR34218">
    <property type="entry name" value="PEPTIDASE S45 PENICILLIN AMIDASE"/>
    <property type="match status" value="1"/>
</dbReference>
<dbReference type="PANTHER" id="PTHR34218:SF4">
    <property type="entry name" value="ACYL-HOMOSERINE LACTONE ACYLASE QUIP"/>
    <property type="match status" value="1"/>
</dbReference>